<keyword evidence="7" id="KW-1185">Reference proteome</keyword>
<proteinExistence type="predicted"/>
<dbReference type="NCBIfam" id="TIGR02431">
    <property type="entry name" value="pcaR_pcaU"/>
    <property type="match status" value="1"/>
</dbReference>
<dbReference type="SUPFAM" id="SSF55781">
    <property type="entry name" value="GAF domain-like"/>
    <property type="match status" value="1"/>
</dbReference>
<dbReference type="AlphaFoldDB" id="A0A7Y9IQC4"/>
<dbReference type="InterPro" id="IPR014757">
    <property type="entry name" value="Tscrpt_reg_IclR_C"/>
</dbReference>
<dbReference type="GO" id="GO:0003677">
    <property type="term" value="F:DNA binding"/>
    <property type="evidence" value="ECO:0007669"/>
    <property type="project" value="UniProtKB-KW"/>
</dbReference>
<dbReference type="GO" id="GO:0046278">
    <property type="term" value="P:3,4-dihydroxybenzoate metabolic process"/>
    <property type="evidence" value="ECO:0007669"/>
    <property type="project" value="InterPro"/>
</dbReference>
<dbReference type="InterPro" id="IPR012794">
    <property type="entry name" value="PcaR_PcaU"/>
</dbReference>
<dbReference type="Proteomes" id="UP000542125">
    <property type="component" value="Unassembled WGS sequence"/>
</dbReference>
<feature type="domain" description="IclR-ED" evidence="5">
    <location>
        <begin position="75"/>
        <end position="257"/>
    </location>
</feature>
<dbReference type="GO" id="GO:0045892">
    <property type="term" value="P:negative regulation of DNA-templated transcription"/>
    <property type="evidence" value="ECO:0007669"/>
    <property type="project" value="TreeGrafter"/>
</dbReference>
<dbReference type="GO" id="GO:0045893">
    <property type="term" value="P:positive regulation of DNA-templated transcription"/>
    <property type="evidence" value="ECO:0007669"/>
    <property type="project" value="InterPro"/>
</dbReference>
<dbReference type="SMART" id="SM00346">
    <property type="entry name" value="HTH_ICLR"/>
    <property type="match status" value="1"/>
</dbReference>
<dbReference type="Gene3D" id="3.30.450.40">
    <property type="match status" value="1"/>
</dbReference>
<dbReference type="InterPro" id="IPR029016">
    <property type="entry name" value="GAF-like_dom_sf"/>
</dbReference>
<dbReference type="Pfam" id="PF09339">
    <property type="entry name" value="HTH_IclR"/>
    <property type="match status" value="1"/>
</dbReference>
<evidence type="ECO:0000256" key="3">
    <source>
        <dbReference type="ARBA" id="ARBA00023163"/>
    </source>
</evidence>
<keyword evidence="1" id="KW-0805">Transcription regulation</keyword>
<dbReference type="EMBL" id="JACBYR010000001">
    <property type="protein sequence ID" value="NYE81039.1"/>
    <property type="molecule type" value="Genomic_DNA"/>
</dbReference>
<dbReference type="PANTHER" id="PTHR30136">
    <property type="entry name" value="HELIX-TURN-HELIX TRANSCRIPTIONAL REGULATOR, ICLR FAMILY"/>
    <property type="match status" value="1"/>
</dbReference>
<dbReference type="Pfam" id="PF01614">
    <property type="entry name" value="IclR_C"/>
    <property type="match status" value="1"/>
</dbReference>
<dbReference type="InterPro" id="IPR036390">
    <property type="entry name" value="WH_DNA-bd_sf"/>
</dbReference>
<sequence>MVEEVRSKEDKEYVAGLEKGLAVIEAFGIRNGPLTLSEAAEITGHPRATTRRSLLTLQRLGYVESDGKTFRLAPRVLRLGHAYVTSSPLPKLVQPVIEAISERTQESSSLAVLDGANVVFVARAATRRSLSHGLGMGSRLPVHSAATGRVLLAALAPDEAERILLRMARRPLTPRTRIDVPELLALLDDVRRDGYAVSDEELELGLRSIAVPVHDMHGRTVAAMSIVASTSRFTLAAMIDTLLPEVQRGRRMLTAML</sequence>
<accession>A0A7Y9IQC4</accession>
<keyword evidence="3" id="KW-0804">Transcription</keyword>
<gene>
    <name evidence="6" type="ORF">FHW18_000310</name>
</gene>
<dbReference type="PROSITE" id="PS51078">
    <property type="entry name" value="ICLR_ED"/>
    <property type="match status" value="1"/>
</dbReference>
<evidence type="ECO:0000256" key="2">
    <source>
        <dbReference type="ARBA" id="ARBA00023125"/>
    </source>
</evidence>
<dbReference type="GO" id="GO:0003700">
    <property type="term" value="F:DNA-binding transcription factor activity"/>
    <property type="evidence" value="ECO:0007669"/>
    <property type="project" value="TreeGrafter"/>
</dbReference>
<dbReference type="InterPro" id="IPR050707">
    <property type="entry name" value="HTH_MetabolicPath_Reg"/>
</dbReference>
<dbReference type="InterPro" id="IPR005471">
    <property type="entry name" value="Tscrpt_reg_IclR_N"/>
</dbReference>
<feature type="domain" description="HTH iclR-type" evidence="4">
    <location>
        <begin position="14"/>
        <end position="74"/>
    </location>
</feature>
<comment type="caution">
    <text evidence="6">The sequence shown here is derived from an EMBL/GenBank/DDBJ whole genome shotgun (WGS) entry which is preliminary data.</text>
</comment>
<dbReference type="InterPro" id="IPR036388">
    <property type="entry name" value="WH-like_DNA-bd_sf"/>
</dbReference>
<dbReference type="PROSITE" id="PS51077">
    <property type="entry name" value="HTH_ICLR"/>
    <property type="match status" value="1"/>
</dbReference>
<dbReference type="RefSeq" id="WP_179582677.1">
    <property type="nucleotide sequence ID" value="NZ_JACBYR010000001.1"/>
</dbReference>
<reference evidence="6 7" key="1">
    <citation type="submission" date="2020-07" db="EMBL/GenBank/DDBJ databases">
        <title>Genomic Encyclopedia of Type Strains, Phase IV (KMG-V): Genome sequencing to study the core and pangenomes of soil and plant-associated prokaryotes.</title>
        <authorList>
            <person name="Whitman W."/>
        </authorList>
    </citation>
    <scope>NUCLEOTIDE SEQUENCE [LARGE SCALE GENOMIC DNA]</scope>
    <source>
        <strain evidence="6 7">SAS40</strain>
    </source>
</reference>
<dbReference type="PANTHER" id="PTHR30136:SF34">
    <property type="entry name" value="TRANSCRIPTIONAL REGULATOR"/>
    <property type="match status" value="1"/>
</dbReference>
<evidence type="ECO:0000256" key="1">
    <source>
        <dbReference type="ARBA" id="ARBA00023015"/>
    </source>
</evidence>
<keyword evidence="2" id="KW-0238">DNA-binding</keyword>
<protein>
    <submittedName>
        <fullName evidence="6">IclR family pca regulon transcriptional regulator</fullName>
    </submittedName>
</protein>
<dbReference type="Gene3D" id="1.10.10.10">
    <property type="entry name" value="Winged helix-like DNA-binding domain superfamily/Winged helix DNA-binding domain"/>
    <property type="match status" value="1"/>
</dbReference>
<name>A0A7Y9IQC4_9BURK</name>
<organism evidence="6 7">
    <name type="scientific">Pigmentiphaga litoralis</name>
    <dbReference type="NCBI Taxonomy" id="516702"/>
    <lineage>
        <taxon>Bacteria</taxon>
        <taxon>Pseudomonadati</taxon>
        <taxon>Pseudomonadota</taxon>
        <taxon>Betaproteobacteria</taxon>
        <taxon>Burkholderiales</taxon>
        <taxon>Alcaligenaceae</taxon>
        <taxon>Pigmentiphaga</taxon>
    </lineage>
</organism>
<evidence type="ECO:0000259" key="5">
    <source>
        <dbReference type="PROSITE" id="PS51078"/>
    </source>
</evidence>
<evidence type="ECO:0000259" key="4">
    <source>
        <dbReference type="PROSITE" id="PS51077"/>
    </source>
</evidence>
<evidence type="ECO:0000313" key="7">
    <source>
        <dbReference type="Proteomes" id="UP000542125"/>
    </source>
</evidence>
<dbReference type="SUPFAM" id="SSF46785">
    <property type="entry name" value="Winged helix' DNA-binding domain"/>
    <property type="match status" value="1"/>
</dbReference>
<evidence type="ECO:0000313" key="6">
    <source>
        <dbReference type="EMBL" id="NYE81039.1"/>
    </source>
</evidence>